<comment type="caution">
    <text evidence="1">The sequence shown here is derived from an EMBL/GenBank/DDBJ whole genome shotgun (WGS) entry which is preliminary data.</text>
</comment>
<accession>A0A098THV4</accession>
<keyword evidence="2" id="KW-1185">Reference proteome</keyword>
<name>A0A098THV4_9CYAN</name>
<protein>
    <recommendedName>
        <fullName evidence="3">DUF2993 domain-containing protein</fullName>
    </recommendedName>
</protein>
<dbReference type="InterPro" id="IPR021373">
    <property type="entry name" value="DUF2993"/>
</dbReference>
<dbReference type="STRING" id="1497020.DO97_11980"/>
<evidence type="ECO:0000313" key="2">
    <source>
        <dbReference type="Proteomes" id="UP000030170"/>
    </source>
</evidence>
<organism evidence="1 2">
    <name type="scientific">Neosynechococcus sphagnicola sy1</name>
    <dbReference type="NCBI Taxonomy" id="1497020"/>
    <lineage>
        <taxon>Bacteria</taxon>
        <taxon>Bacillati</taxon>
        <taxon>Cyanobacteriota</taxon>
        <taxon>Cyanophyceae</taxon>
        <taxon>Neosynechococcales</taxon>
        <taxon>Neosynechococcaceae</taxon>
        <taxon>Neosynechococcus</taxon>
    </lineage>
</organism>
<proteinExistence type="predicted"/>
<gene>
    <name evidence="1" type="ORF">DO97_11980</name>
</gene>
<dbReference type="EMBL" id="JJML01000036">
    <property type="protein sequence ID" value="KGF72145.1"/>
    <property type="molecule type" value="Genomic_DNA"/>
</dbReference>
<sequence>MEAETATASRRQWIAKVLSSALRLWLKTQVEQIADLQVEVQSGDRRLLSGVIQQVSLSAQQVVYQGLHLTQLNLVAANIRVNLGQVLRGKPLRILEPIPITGSVCIQVTDLNASLQTPLLAEAVTAFLGTLLNQPPHPLEQGVQPLSIAAVADLSLRQLQVEIAGDRVILQGLLNNAGEEIPVELETGLTLRSPQELQLTHLRWLAAPGLDPGVSRMQSRHFSIDLGSEVELHQLRLESGVIHCQAKLTVIP</sequence>
<evidence type="ECO:0000313" key="1">
    <source>
        <dbReference type="EMBL" id="KGF72145.1"/>
    </source>
</evidence>
<evidence type="ECO:0008006" key="3">
    <source>
        <dbReference type="Google" id="ProtNLM"/>
    </source>
</evidence>
<dbReference type="Pfam" id="PF11209">
    <property type="entry name" value="LmeA"/>
    <property type="match status" value="1"/>
</dbReference>
<dbReference type="AlphaFoldDB" id="A0A098THV4"/>
<reference evidence="1 2" key="1">
    <citation type="journal article" date="2014" name="Mol. Ecol.">
        <title>Evolution of Synechococcus.</title>
        <authorList>
            <person name="Dvorak P."/>
            <person name="Casamatta D."/>
            <person name="Hasler P."/>
            <person name="Poulickova A."/>
            <person name="Ondrej V."/>
            <person name="Sanges R."/>
        </authorList>
    </citation>
    <scope>NUCLEOTIDE SEQUENCE [LARGE SCALE GENOMIC DNA]</scope>
    <source>
        <strain evidence="1 2">CAUP A 1101</strain>
    </source>
</reference>
<dbReference type="Proteomes" id="UP000030170">
    <property type="component" value="Unassembled WGS sequence"/>
</dbReference>